<dbReference type="AlphaFoldDB" id="A0AAD9DDM7"/>
<accession>A0AAD9DDM7</accession>
<dbReference type="EMBL" id="JATAAI010000011">
    <property type="protein sequence ID" value="KAK1742184.1"/>
    <property type="molecule type" value="Genomic_DNA"/>
</dbReference>
<comment type="caution">
    <text evidence="1">The sequence shown here is derived from an EMBL/GenBank/DDBJ whole genome shotgun (WGS) entry which is preliminary data.</text>
</comment>
<gene>
    <name evidence="1" type="ORF">QTG54_006749</name>
</gene>
<name>A0AAD9DDM7_9STRA</name>
<reference evidence="1" key="1">
    <citation type="submission" date="2023-06" db="EMBL/GenBank/DDBJ databases">
        <title>Survivors Of The Sea: Transcriptome response of Skeletonema marinoi to long-term dormancy.</title>
        <authorList>
            <person name="Pinder M.I.M."/>
            <person name="Kourtchenko O."/>
            <person name="Robertson E.K."/>
            <person name="Larsson T."/>
            <person name="Maumus F."/>
            <person name="Osuna-Cruz C.M."/>
            <person name="Vancaester E."/>
            <person name="Stenow R."/>
            <person name="Vandepoele K."/>
            <person name="Ploug H."/>
            <person name="Bruchert V."/>
            <person name="Godhe A."/>
            <person name="Topel M."/>
        </authorList>
    </citation>
    <scope>NUCLEOTIDE SEQUENCE</scope>
    <source>
        <strain evidence="1">R05AC</strain>
    </source>
</reference>
<proteinExistence type="predicted"/>
<organism evidence="1 2">
    <name type="scientific">Skeletonema marinoi</name>
    <dbReference type="NCBI Taxonomy" id="267567"/>
    <lineage>
        <taxon>Eukaryota</taxon>
        <taxon>Sar</taxon>
        <taxon>Stramenopiles</taxon>
        <taxon>Ochrophyta</taxon>
        <taxon>Bacillariophyta</taxon>
        <taxon>Coscinodiscophyceae</taxon>
        <taxon>Thalassiosirophycidae</taxon>
        <taxon>Thalassiosirales</taxon>
        <taxon>Skeletonemataceae</taxon>
        <taxon>Skeletonema</taxon>
        <taxon>Skeletonema marinoi-dohrnii complex</taxon>
    </lineage>
</organism>
<sequence length="118" mass="13557">MITAPCAPEPIEIDISNLSAEDLQSLKQDDPFLYYSIPAVRRAVFNLEEPDMSESSLEESTTVKRCTRVSFECHSDLIMEDLMGGFEGDFEDEFDQSDLEQMDLEFFKFLEQANARQQ</sequence>
<protein>
    <submittedName>
        <fullName evidence="1">Uncharacterized protein</fullName>
    </submittedName>
</protein>
<dbReference type="Proteomes" id="UP001224775">
    <property type="component" value="Unassembled WGS sequence"/>
</dbReference>
<evidence type="ECO:0000313" key="1">
    <source>
        <dbReference type="EMBL" id="KAK1742184.1"/>
    </source>
</evidence>
<keyword evidence="2" id="KW-1185">Reference proteome</keyword>
<evidence type="ECO:0000313" key="2">
    <source>
        <dbReference type="Proteomes" id="UP001224775"/>
    </source>
</evidence>